<dbReference type="PANTHER" id="PTHR43000">
    <property type="entry name" value="DTDP-D-GLUCOSE 4,6-DEHYDRATASE-RELATED"/>
    <property type="match status" value="1"/>
</dbReference>
<evidence type="ECO:0000313" key="3">
    <source>
        <dbReference type="EMBL" id="TGK92006.1"/>
    </source>
</evidence>
<name>A0A5F1Z5C8_9LEPT</name>
<dbReference type="CDD" id="cd08946">
    <property type="entry name" value="SDR_e"/>
    <property type="match status" value="1"/>
</dbReference>
<dbReference type="OrthoDB" id="9811743at2"/>
<reference evidence="3" key="1">
    <citation type="journal article" date="2019" name="PLoS Negl. Trop. Dis.">
        <title>Revisiting the worldwide diversity of Leptospira species in the environment.</title>
        <authorList>
            <person name="Vincent A.T."/>
            <person name="Schiettekatte O."/>
            <person name="Bourhy P."/>
            <person name="Veyrier F.J."/>
            <person name="Picardeau M."/>
        </authorList>
    </citation>
    <scope>NUCLEOTIDE SEQUENCE [LARGE SCALE GENOMIC DNA]</scope>
    <source>
        <strain evidence="3">201800277</strain>
    </source>
</reference>
<sequence>MKTLIIGGSGFMGSHTADELSKRGYDVTIFDRSVSPWLGNGQKMVVGDYMDETSLAKAMEGVSLLYHFAGIADIEASRAHPYETIQSNVMGLTKVLEVARNANLKRFVYASTMYVYSSYGSFYRASKQAAEIIIEAYAEHFGLEFTLLRYGSLYGPRAQNWNGIRRFANQIVKEGQLEYSGDGSEMREYIHVEDAARLSVDILDPAFINRAITITGQQLIRVDDLISVLFEIAGQPRKVKFHGKSSTPNHYGHTPYRYTPKAAKKLVPQQFVDLGQGLLEVIEEIHREENPEGH</sequence>
<dbReference type="Gene3D" id="3.40.50.720">
    <property type="entry name" value="NAD(P)-binding Rossmann-like Domain"/>
    <property type="match status" value="1"/>
</dbReference>
<dbReference type="RefSeq" id="WP_135677277.1">
    <property type="nucleotide sequence ID" value="NZ_RQFP01000014.1"/>
</dbReference>
<dbReference type="InterPro" id="IPR001509">
    <property type="entry name" value="Epimerase_deHydtase"/>
</dbReference>
<keyword evidence="4" id="KW-1185">Reference proteome</keyword>
<gene>
    <name evidence="3" type="ORF">EHQ30_17655</name>
</gene>
<feature type="domain" description="NAD-dependent epimerase/dehydratase" evidence="2">
    <location>
        <begin position="4"/>
        <end position="204"/>
    </location>
</feature>
<comment type="similarity">
    <text evidence="1">Belongs to the NAD(P)-dependent epimerase/dehydratase family.</text>
</comment>
<protein>
    <submittedName>
        <fullName evidence="3">NAD(P)-dependent oxidoreductase</fullName>
    </submittedName>
</protein>
<dbReference type="EMBL" id="RQFP01000014">
    <property type="protein sequence ID" value="TGK92006.1"/>
    <property type="molecule type" value="Genomic_DNA"/>
</dbReference>
<dbReference type="Pfam" id="PF01370">
    <property type="entry name" value="Epimerase"/>
    <property type="match status" value="1"/>
</dbReference>
<proteinExistence type="inferred from homology"/>
<evidence type="ECO:0000256" key="1">
    <source>
        <dbReference type="ARBA" id="ARBA00007637"/>
    </source>
</evidence>
<accession>A0A5F1Z5C8</accession>
<comment type="caution">
    <text evidence="3">The sequence shown here is derived from an EMBL/GenBank/DDBJ whole genome shotgun (WGS) entry which is preliminary data.</text>
</comment>
<dbReference type="Proteomes" id="UP000297891">
    <property type="component" value="Unassembled WGS sequence"/>
</dbReference>
<organism evidence="3 4">
    <name type="scientific">Leptospira brenneri</name>
    <dbReference type="NCBI Taxonomy" id="2023182"/>
    <lineage>
        <taxon>Bacteria</taxon>
        <taxon>Pseudomonadati</taxon>
        <taxon>Spirochaetota</taxon>
        <taxon>Spirochaetia</taxon>
        <taxon>Leptospirales</taxon>
        <taxon>Leptospiraceae</taxon>
        <taxon>Leptospira</taxon>
    </lineage>
</organism>
<dbReference type="InterPro" id="IPR036291">
    <property type="entry name" value="NAD(P)-bd_dom_sf"/>
</dbReference>
<dbReference type="SUPFAM" id="SSF51735">
    <property type="entry name" value="NAD(P)-binding Rossmann-fold domains"/>
    <property type="match status" value="1"/>
</dbReference>
<evidence type="ECO:0000259" key="2">
    <source>
        <dbReference type="Pfam" id="PF01370"/>
    </source>
</evidence>
<dbReference type="AlphaFoldDB" id="A0A5F1Z5C8"/>
<evidence type="ECO:0000313" key="4">
    <source>
        <dbReference type="Proteomes" id="UP000297891"/>
    </source>
</evidence>